<name>A0A1T5LIJ6_9MICO</name>
<organism evidence="3 4">
    <name type="scientific">Krasilnikoviella flava</name>
    <dbReference type="NCBI Taxonomy" id="526729"/>
    <lineage>
        <taxon>Bacteria</taxon>
        <taxon>Bacillati</taxon>
        <taxon>Actinomycetota</taxon>
        <taxon>Actinomycetes</taxon>
        <taxon>Micrococcales</taxon>
        <taxon>Promicromonosporaceae</taxon>
        <taxon>Krasilnikoviella</taxon>
    </lineage>
</organism>
<dbReference type="EMBL" id="FUZQ01000006">
    <property type="protein sequence ID" value="SKC75800.1"/>
    <property type="molecule type" value="Genomic_DNA"/>
</dbReference>
<feature type="transmembrane region" description="Helical" evidence="2">
    <location>
        <begin position="61"/>
        <end position="83"/>
    </location>
</feature>
<keyword evidence="2" id="KW-1133">Transmembrane helix</keyword>
<gene>
    <name evidence="3" type="ORF">SAMN04324258_3490</name>
</gene>
<keyword evidence="2" id="KW-0472">Membrane</keyword>
<keyword evidence="4" id="KW-1185">Reference proteome</keyword>
<accession>A0A1T5LIJ6</accession>
<feature type="transmembrane region" description="Helical" evidence="2">
    <location>
        <begin position="203"/>
        <end position="221"/>
    </location>
</feature>
<evidence type="ECO:0000313" key="4">
    <source>
        <dbReference type="Proteomes" id="UP000189777"/>
    </source>
</evidence>
<feature type="transmembrane region" description="Helical" evidence="2">
    <location>
        <begin position="21"/>
        <end position="41"/>
    </location>
</feature>
<evidence type="ECO:0000256" key="1">
    <source>
        <dbReference type="SAM" id="MobiDB-lite"/>
    </source>
</evidence>
<reference evidence="3 4" key="1">
    <citation type="submission" date="2017-02" db="EMBL/GenBank/DDBJ databases">
        <authorList>
            <person name="Peterson S.W."/>
        </authorList>
    </citation>
    <scope>NUCLEOTIDE SEQUENCE [LARGE SCALE GENOMIC DNA]</scope>
    <source>
        <strain evidence="3 4">DSM 21481</strain>
    </source>
</reference>
<protein>
    <submittedName>
        <fullName evidence="3">Uncharacterized protein</fullName>
    </submittedName>
</protein>
<dbReference type="STRING" id="526729.SAMN04324258_3490"/>
<keyword evidence="2" id="KW-0812">Transmembrane</keyword>
<evidence type="ECO:0000313" key="3">
    <source>
        <dbReference type="EMBL" id="SKC75800.1"/>
    </source>
</evidence>
<feature type="region of interest" description="Disordered" evidence="1">
    <location>
        <begin position="227"/>
        <end position="256"/>
    </location>
</feature>
<feature type="transmembrane region" description="Helical" evidence="2">
    <location>
        <begin position="90"/>
        <end position="108"/>
    </location>
</feature>
<sequence length="256" mass="26818">MSRPAGGRRRVADAVGVRRGPAAVLLVMLLALVGALVSAYLGHRLAGWPAEPGFRLGREWGYGEVLFAVQVAWAAGLLGWVAVRLRWPVMAAWALGFVVVLVDDRLMLHERAGAWLARSPAPVAGPAIGELVWLAGLALVLGAVLLAAHLRSSPAARAASIVLLLLTVALAGFGVLVDQLHVVVEGRAPHTYLVTAVEEGGELAVLSVIVAYLFAVACDGHRPGHDMAGTRAVAPSGMRQPLPASLTRHPSGPRVR</sequence>
<dbReference type="AlphaFoldDB" id="A0A1T5LIJ6"/>
<evidence type="ECO:0000256" key="2">
    <source>
        <dbReference type="SAM" id="Phobius"/>
    </source>
</evidence>
<dbReference type="Proteomes" id="UP000189777">
    <property type="component" value="Unassembled WGS sequence"/>
</dbReference>
<proteinExistence type="predicted"/>
<feature type="transmembrane region" description="Helical" evidence="2">
    <location>
        <begin position="128"/>
        <end position="150"/>
    </location>
</feature>
<feature type="transmembrane region" description="Helical" evidence="2">
    <location>
        <begin position="162"/>
        <end position="183"/>
    </location>
</feature>